<gene>
    <name evidence="1" type="ORF">K0U00_09065</name>
</gene>
<accession>A0ABS7BZU8</accession>
<dbReference type="EMBL" id="JAHZIK010000164">
    <property type="protein sequence ID" value="MBW7454181.1"/>
    <property type="molecule type" value="Genomic_DNA"/>
</dbReference>
<proteinExistence type="predicted"/>
<comment type="caution">
    <text evidence="1">The sequence shown here is derived from an EMBL/GenBank/DDBJ whole genome shotgun (WGS) entry which is preliminary data.</text>
</comment>
<evidence type="ECO:0000313" key="2">
    <source>
        <dbReference type="Proteomes" id="UP001519887"/>
    </source>
</evidence>
<protein>
    <submittedName>
        <fullName evidence="1">Uncharacterized protein</fullName>
    </submittedName>
</protein>
<dbReference type="Proteomes" id="UP001519887">
    <property type="component" value="Unassembled WGS sequence"/>
</dbReference>
<dbReference type="RefSeq" id="WP_210044461.1">
    <property type="nucleotide sequence ID" value="NZ_JBHLVU010000004.1"/>
</dbReference>
<evidence type="ECO:0000313" key="1">
    <source>
        <dbReference type="EMBL" id="MBW7454181.1"/>
    </source>
</evidence>
<name>A0ABS7BZU8_9BACL</name>
<organism evidence="1 2">
    <name type="scientific">Paenibacillus sepulcri</name>
    <dbReference type="NCBI Taxonomy" id="359917"/>
    <lineage>
        <taxon>Bacteria</taxon>
        <taxon>Bacillati</taxon>
        <taxon>Bacillota</taxon>
        <taxon>Bacilli</taxon>
        <taxon>Bacillales</taxon>
        <taxon>Paenibacillaceae</taxon>
        <taxon>Paenibacillus</taxon>
    </lineage>
</organism>
<keyword evidence="2" id="KW-1185">Reference proteome</keyword>
<reference evidence="1 2" key="1">
    <citation type="submission" date="2021-07" db="EMBL/GenBank/DDBJ databases">
        <title>Paenibacillus radiodurans sp. nov., isolated from the southeastern edge of Tengger Desert.</title>
        <authorList>
            <person name="Zhang G."/>
        </authorList>
    </citation>
    <scope>NUCLEOTIDE SEQUENCE [LARGE SCALE GENOMIC DNA]</scope>
    <source>
        <strain evidence="1 2">CCM 7311</strain>
    </source>
</reference>
<sequence>MSKIMKIILSIAAILIVSLGLKDDTQGIETAVLSLNQPMTNLVRIERLENKNAIAFYEWGAAPQEYFGIAMVKKNLFGWHFIGGSTSQTPKGYKLGWSYSDLRGEFSKYTEISYGKIFESDVESVLVTTNKGKRYPAKILEYDSGERLWFLITDGVDLAGSTVIGRSANGEIIEQIPG</sequence>